<dbReference type="GO" id="GO:0019722">
    <property type="term" value="P:calcium-mediated signaling"/>
    <property type="evidence" value="ECO:0007669"/>
    <property type="project" value="UniProtKB-UniRule"/>
</dbReference>
<dbReference type="PROSITE" id="PS50222">
    <property type="entry name" value="EF_HAND_2"/>
    <property type="match status" value="2"/>
</dbReference>
<proteinExistence type="inferred from homology"/>
<dbReference type="PANTHER" id="PTHR23056">
    <property type="entry name" value="CALCINEURIN B"/>
    <property type="match status" value="1"/>
</dbReference>
<keyword evidence="3" id="KW-0106">Calcium</keyword>
<reference evidence="6 7" key="1">
    <citation type="journal article" date="2014" name="Agronomy (Basel)">
        <title>A Draft Genome Sequence for Ensete ventricosum, the Drought-Tolerant Tree Against Hunger.</title>
        <authorList>
            <person name="Harrison J."/>
            <person name="Moore K.A."/>
            <person name="Paszkiewicz K."/>
            <person name="Jones T."/>
            <person name="Grant M."/>
            <person name="Ambacheew D."/>
            <person name="Muzemil S."/>
            <person name="Studholme D.J."/>
        </authorList>
    </citation>
    <scope>NUCLEOTIDE SEQUENCE [LARGE SCALE GENOMIC DNA]</scope>
</reference>
<comment type="subunit">
    <text evidence="3">Homodimer. Interacts with CIPK.</text>
</comment>
<dbReference type="CDD" id="cd00051">
    <property type="entry name" value="EFh"/>
    <property type="match status" value="1"/>
</dbReference>
<comment type="caution">
    <text evidence="6">The sequence shown here is derived from an EMBL/GenBank/DDBJ whole genome shotgun (WGS) entry which is preliminary data.</text>
</comment>
<comment type="subcellular location">
    <subcellularLocation>
        <location evidence="3">Membrane</location>
    </subcellularLocation>
</comment>
<feature type="transmembrane region" description="Helical" evidence="4">
    <location>
        <begin position="12"/>
        <end position="30"/>
    </location>
</feature>
<organism evidence="6 7">
    <name type="scientific">Ensete ventricosum</name>
    <name type="common">Abyssinian banana</name>
    <name type="synonym">Musa ensete</name>
    <dbReference type="NCBI Taxonomy" id="4639"/>
    <lineage>
        <taxon>Eukaryota</taxon>
        <taxon>Viridiplantae</taxon>
        <taxon>Streptophyta</taxon>
        <taxon>Embryophyta</taxon>
        <taxon>Tracheophyta</taxon>
        <taxon>Spermatophyta</taxon>
        <taxon>Magnoliopsida</taxon>
        <taxon>Liliopsida</taxon>
        <taxon>Zingiberales</taxon>
        <taxon>Musaceae</taxon>
        <taxon>Ensete</taxon>
    </lineage>
</organism>
<dbReference type="InterPro" id="IPR011992">
    <property type="entry name" value="EF-hand-dom_pair"/>
</dbReference>
<dbReference type="InterPro" id="IPR002048">
    <property type="entry name" value="EF_hand_dom"/>
</dbReference>
<sequence>RSSSLTLGEKLCAVFIPFVAIAEALIFVFTDCFNQHPSLFRRRQQQIYDFARLAHDSRCCINLPNLFLSVWFNHVSCSRDPNFLNIAFFLYMPSDVEVTVNDVEALYELYKQLSNSIINDNLIHKEDLQLALFNTPICENLFLDRVFDLFDEKKNGVIEFEEFIHALSGFHPYAPIEEKIQFAFRLYDLRQTGFIEREEVSFKVKQMVIALLKESDMILSDDLLEGILDKACLSHALPLFPFFAPSCFETSEVFP</sequence>
<dbReference type="AlphaFoldDB" id="A0A426YWP5"/>
<dbReference type="EMBL" id="AMZH03009758">
    <property type="protein sequence ID" value="RRT56146.1"/>
    <property type="molecule type" value="Genomic_DNA"/>
</dbReference>
<keyword evidence="1 3" id="KW-0677">Repeat</keyword>
<gene>
    <name evidence="6" type="ORF">B296_00018255</name>
</gene>
<evidence type="ECO:0000256" key="1">
    <source>
        <dbReference type="ARBA" id="ARBA00022737"/>
    </source>
</evidence>
<keyword evidence="4" id="KW-1133">Transmembrane helix</keyword>
<evidence type="ECO:0000256" key="4">
    <source>
        <dbReference type="SAM" id="Phobius"/>
    </source>
</evidence>
<dbReference type="Gene3D" id="1.10.238.10">
    <property type="entry name" value="EF-hand"/>
    <property type="match status" value="1"/>
</dbReference>
<feature type="domain" description="EF-hand" evidence="5">
    <location>
        <begin position="175"/>
        <end position="210"/>
    </location>
</feature>
<dbReference type="Proteomes" id="UP000287651">
    <property type="component" value="Unassembled WGS sequence"/>
</dbReference>
<evidence type="ECO:0000313" key="7">
    <source>
        <dbReference type="Proteomes" id="UP000287651"/>
    </source>
</evidence>
<protein>
    <recommendedName>
        <fullName evidence="3">Calcineurin B-like protein</fullName>
    </recommendedName>
</protein>
<name>A0A426YWP5_ENSVE</name>
<evidence type="ECO:0000259" key="5">
    <source>
        <dbReference type="PROSITE" id="PS50222"/>
    </source>
</evidence>
<keyword evidence="3 4" id="KW-0472">Membrane</keyword>
<evidence type="ECO:0000256" key="2">
    <source>
        <dbReference type="ARBA" id="ARBA00023774"/>
    </source>
</evidence>
<evidence type="ECO:0000313" key="6">
    <source>
        <dbReference type="EMBL" id="RRT56146.1"/>
    </source>
</evidence>
<comment type="function">
    <text evidence="3">Acts as a calcium sensor. CBL proteins interact with CIPK serine-threonine protein kinases. Binding of a CBL protein to the regulatory NAF domain of a CIPK protein lead to the activation of the kinase in a calcium-dependent manner.</text>
</comment>
<comment type="similarity">
    <text evidence="2 3">Belongs to the calcineurin regulatory subunit family.</text>
</comment>
<keyword evidence="3" id="KW-0479">Metal-binding</keyword>
<dbReference type="GO" id="GO:0016020">
    <property type="term" value="C:membrane"/>
    <property type="evidence" value="ECO:0007669"/>
    <property type="project" value="UniProtKB-SubCell"/>
</dbReference>
<dbReference type="PANTHER" id="PTHR23056:SF26">
    <property type="entry name" value="CALCINEURIN B-LIKE PROTEIN 10"/>
    <property type="match status" value="1"/>
</dbReference>
<accession>A0A426YWP5</accession>
<dbReference type="GO" id="GO:0005509">
    <property type="term" value="F:calcium ion binding"/>
    <property type="evidence" value="ECO:0007669"/>
    <property type="project" value="UniProtKB-UniRule"/>
</dbReference>
<dbReference type="InterPro" id="IPR045198">
    <property type="entry name" value="CNBL1-10"/>
</dbReference>
<dbReference type="SMART" id="SM00054">
    <property type="entry name" value="EFh"/>
    <property type="match status" value="2"/>
</dbReference>
<dbReference type="GO" id="GO:0019900">
    <property type="term" value="F:kinase binding"/>
    <property type="evidence" value="ECO:0007669"/>
    <property type="project" value="UniProtKB-UniRule"/>
</dbReference>
<feature type="non-terminal residue" evidence="6">
    <location>
        <position position="1"/>
    </location>
</feature>
<dbReference type="FunFam" id="1.10.238.10:FF:000073">
    <property type="entry name" value="calcineurin B-like protein 3"/>
    <property type="match status" value="1"/>
</dbReference>
<dbReference type="SUPFAM" id="SSF47473">
    <property type="entry name" value="EF-hand"/>
    <property type="match status" value="1"/>
</dbReference>
<feature type="domain" description="EF-hand" evidence="5">
    <location>
        <begin position="138"/>
        <end position="173"/>
    </location>
</feature>
<keyword evidence="4" id="KW-0812">Transmembrane</keyword>
<evidence type="ECO:0000256" key="3">
    <source>
        <dbReference type="RuleBase" id="RU369080"/>
    </source>
</evidence>